<reference evidence="2 3" key="1">
    <citation type="journal article" date="2018" name="Nat. Genet.">
        <title>The Rosa genome provides new insights in the design of modern roses.</title>
        <authorList>
            <person name="Bendahmane M."/>
        </authorList>
    </citation>
    <scope>NUCLEOTIDE SEQUENCE [LARGE SCALE GENOMIC DNA]</scope>
    <source>
        <strain evidence="3">cv. Old Blush</strain>
    </source>
</reference>
<dbReference type="EMBL" id="PDCK01000043">
    <property type="protein sequence ID" value="PRQ30969.1"/>
    <property type="molecule type" value="Genomic_DNA"/>
</dbReference>
<dbReference type="PANTHER" id="PTHR31672">
    <property type="entry name" value="BNACNNG10540D PROTEIN"/>
    <property type="match status" value="1"/>
</dbReference>
<proteinExistence type="predicted"/>
<evidence type="ECO:0000313" key="3">
    <source>
        <dbReference type="Proteomes" id="UP000238479"/>
    </source>
</evidence>
<dbReference type="InterPro" id="IPR017451">
    <property type="entry name" value="F-box-assoc_interact_dom"/>
</dbReference>
<dbReference type="OMA" id="PEENTLH"/>
<dbReference type="Pfam" id="PF00646">
    <property type="entry name" value="F-box"/>
    <property type="match status" value="1"/>
</dbReference>
<dbReference type="InterPro" id="IPR036047">
    <property type="entry name" value="F-box-like_dom_sf"/>
</dbReference>
<dbReference type="PROSITE" id="PS50181">
    <property type="entry name" value="FBOX"/>
    <property type="match status" value="1"/>
</dbReference>
<gene>
    <name evidence="2" type="ORF">RchiOBHm_Chr5g0030361</name>
</gene>
<dbReference type="SUPFAM" id="SSF81383">
    <property type="entry name" value="F-box domain"/>
    <property type="match status" value="1"/>
</dbReference>
<sequence length="341" mass="38816">MGCRRGAQMEKPMHGSAIVPYLPLDVIAEILAKLSVKSLLQFRVVCKSWCSLISSHQFVKKYLSQVTTSPSRLSMNPFGLVNDLTFYHLHDSIVVCESSIDFRIEESEYCVMGSCDGLVCVKECHHGMIFLWNPRTRCAKILPCTSEVHGKVYELGWKYGFGHDCNSDDYKVLTLSPEENTLHKMEYFSYKSMMYTLGTDSWRRIRDSPLGCVFVDKSATFVSGALHWMADQEPSLTRVIISLDLTSETYIEVPQPDYEYSSELAEVGASRGCLCLLAYDNDEYYDIWVMNEYGVRESWTKSIKIPFMWEFLGCLKPLTWYVFGSSGSAFPTCVICFTYGG</sequence>
<feature type="domain" description="F-box" evidence="1">
    <location>
        <begin position="16"/>
        <end position="62"/>
    </location>
</feature>
<dbReference type="NCBIfam" id="TIGR01640">
    <property type="entry name" value="F_box_assoc_1"/>
    <property type="match status" value="1"/>
</dbReference>
<dbReference type="PANTHER" id="PTHR31672:SF13">
    <property type="entry name" value="F-BOX PROTEIN CPR30-LIKE"/>
    <property type="match status" value="1"/>
</dbReference>
<dbReference type="Gramene" id="PRQ30969">
    <property type="protein sequence ID" value="PRQ30969"/>
    <property type="gene ID" value="RchiOBHm_Chr5g0030361"/>
</dbReference>
<dbReference type="STRING" id="74649.A0A2P6Q9W0"/>
<accession>A0A2P6Q9W0</accession>
<evidence type="ECO:0000313" key="2">
    <source>
        <dbReference type="EMBL" id="PRQ30969.1"/>
    </source>
</evidence>
<dbReference type="Gene3D" id="1.20.1280.50">
    <property type="match status" value="1"/>
</dbReference>
<dbReference type="Proteomes" id="UP000238479">
    <property type="component" value="Chromosome 5"/>
</dbReference>
<organism evidence="2 3">
    <name type="scientific">Rosa chinensis</name>
    <name type="common">China rose</name>
    <dbReference type="NCBI Taxonomy" id="74649"/>
    <lineage>
        <taxon>Eukaryota</taxon>
        <taxon>Viridiplantae</taxon>
        <taxon>Streptophyta</taxon>
        <taxon>Embryophyta</taxon>
        <taxon>Tracheophyta</taxon>
        <taxon>Spermatophyta</taxon>
        <taxon>Magnoliopsida</taxon>
        <taxon>eudicotyledons</taxon>
        <taxon>Gunneridae</taxon>
        <taxon>Pentapetalae</taxon>
        <taxon>rosids</taxon>
        <taxon>fabids</taxon>
        <taxon>Rosales</taxon>
        <taxon>Rosaceae</taxon>
        <taxon>Rosoideae</taxon>
        <taxon>Rosoideae incertae sedis</taxon>
        <taxon>Rosa</taxon>
    </lineage>
</organism>
<dbReference type="InterPro" id="IPR001810">
    <property type="entry name" value="F-box_dom"/>
</dbReference>
<dbReference type="Pfam" id="PF07734">
    <property type="entry name" value="FBA_1"/>
    <property type="match status" value="1"/>
</dbReference>
<dbReference type="InterPro" id="IPR006527">
    <property type="entry name" value="F-box-assoc_dom_typ1"/>
</dbReference>
<evidence type="ECO:0000259" key="1">
    <source>
        <dbReference type="PROSITE" id="PS50181"/>
    </source>
</evidence>
<name>A0A2P6Q9W0_ROSCH</name>
<protein>
    <submittedName>
        <fullName evidence="2">Putative F-box domain-containing protein</fullName>
    </submittedName>
</protein>
<keyword evidence="3" id="KW-1185">Reference proteome</keyword>
<dbReference type="SMART" id="SM00256">
    <property type="entry name" value="FBOX"/>
    <property type="match status" value="1"/>
</dbReference>
<dbReference type="CDD" id="cd22157">
    <property type="entry name" value="F-box_AtFBW1-like"/>
    <property type="match status" value="1"/>
</dbReference>
<dbReference type="InterPro" id="IPR050796">
    <property type="entry name" value="SCF_F-box_component"/>
</dbReference>
<dbReference type="AlphaFoldDB" id="A0A2P6Q9W0"/>
<comment type="caution">
    <text evidence="2">The sequence shown here is derived from an EMBL/GenBank/DDBJ whole genome shotgun (WGS) entry which is preliminary data.</text>
</comment>